<organism evidence="3 4">
    <name type="scientific">Candidatus Magnetaquiglobus chichijimensis</name>
    <dbReference type="NCBI Taxonomy" id="3141448"/>
    <lineage>
        <taxon>Bacteria</taxon>
        <taxon>Pseudomonadati</taxon>
        <taxon>Pseudomonadota</taxon>
        <taxon>Magnetococcia</taxon>
        <taxon>Magnetococcales</taxon>
        <taxon>Candidatus Magnetaquicoccaceae</taxon>
        <taxon>Candidatus Magnetaquiglobus</taxon>
    </lineage>
</organism>
<feature type="transmembrane region" description="Helical" evidence="2">
    <location>
        <begin position="20"/>
        <end position="39"/>
    </location>
</feature>
<keyword evidence="2" id="KW-1133">Transmembrane helix</keyword>
<keyword evidence="2" id="KW-0812">Transmembrane</keyword>
<evidence type="ECO:0000256" key="1">
    <source>
        <dbReference type="SAM" id="MobiDB-lite"/>
    </source>
</evidence>
<proteinExistence type="predicted"/>
<dbReference type="EMBL" id="BAAFGK010000002">
    <property type="protein sequence ID" value="GAB0056183.1"/>
    <property type="molecule type" value="Genomic_DNA"/>
</dbReference>
<evidence type="ECO:0008006" key="5">
    <source>
        <dbReference type="Google" id="ProtNLM"/>
    </source>
</evidence>
<protein>
    <recommendedName>
        <fullName evidence="5">Secreted protein</fullName>
    </recommendedName>
</protein>
<name>A0ABQ0C5L7_9PROT</name>
<reference evidence="3 4" key="1">
    <citation type="submission" date="2024-09" db="EMBL/GenBank/DDBJ databases">
        <title>Draft genome sequence of Candidatus Magnetaquicoccaceae bacterium FCR-1.</title>
        <authorList>
            <person name="Shimoshige H."/>
            <person name="Shimamura S."/>
            <person name="Taoka A."/>
            <person name="Kobayashi H."/>
            <person name="Maekawa T."/>
        </authorList>
    </citation>
    <scope>NUCLEOTIDE SEQUENCE [LARGE SCALE GENOMIC DNA]</scope>
    <source>
        <strain evidence="3 4">FCR-1</strain>
    </source>
</reference>
<keyword evidence="2" id="KW-0472">Membrane</keyword>
<dbReference type="Proteomes" id="UP001628193">
    <property type="component" value="Unassembled WGS sequence"/>
</dbReference>
<evidence type="ECO:0000256" key="2">
    <source>
        <dbReference type="SAM" id="Phobius"/>
    </source>
</evidence>
<evidence type="ECO:0000313" key="4">
    <source>
        <dbReference type="Proteomes" id="UP001628193"/>
    </source>
</evidence>
<keyword evidence="4" id="KW-1185">Reference proteome</keyword>
<gene>
    <name evidence="3" type="ORF">SIID45300_00488</name>
</gene>
<sequence length="123" mass="13533">MSTPFASRNGGMTIHARRPARTVVRLGAVCLIAFGVTLLDSFGWRGAHHDNADARQLVEKLLLTDLALFTEARYTRHITQADRHTPFQDHPVALEHFPSGSLVQPARIPTHDATSEGDDVPVD</sequence>
<comment type="caution">
    <text evidence="3">The sequence shown here is derived from an EMBL/GenBank/DDBJ whole genome shotgun (WGS) entry which is preliminary data.</text>
</comment>
<accession>A0ABQ0C5L7</accession>
<evidence type="ECO:0000313" key="3">
    <source>
        <dbReference type="EMBL" id="GAB0056183.1"/>
    </source>
</evidence>
<feature type="region of interest" description="Disordered" evidence="1">
    <location>
        <begin position="102"/>
        <end position="123"/>
    </location>
</feature>